<evidence type="ECO:0000259" key="1">
    <source>
        <dbReference type="Pfam" id="PF17919"/>
    </source>
</evidence>
<keyword evidence="3" id="KW-1185">Reference proteome</keyword>
<dbReference type="EMBL" id="HG994580">
    <property type="protein sequence ID" value="CAF2761491.1"/>
    <property type="molecule type" value="Genomic_DNA"/>
</dbReference>
<dbReference type="InterPro" id="IPR041577">
    <property type="entry name" value="RT_RNaseH_2"/>
</dbReference>
<dbReference type="Proteomes" id="UP000675881">
    <property type="component" value="Chromosome 1"/>
</dbReference>
<evidence type="ECO:0000313" key="2">
    <source>
        <dbReference type="EMBL" id="CAF2761491.1"/>
    </source>
</evidence>
<feature type="domain" description="Reverse transcriptase/retrotransposon-derived protein RNase H-like" evidence="1">
    <location>
        <begin position="14"/>
        <end position="70"/>
    </location>
</feature>
<dbReference type="AlphaFoldDB" id="A0A7R8CBK2"/>
<name>A0A7R8CBK2_LEPSM</name>
<gene>
    <name evidence="2" type="ORF">LSAA_555</name>
</gene>
<sequence>MNCIKMFMFPWSIPELSHPLQDAPTSIVTDPSAEGIGVYLKQHYGISWNPLSFFSRGLATAEKKQTVQEVNDFAMPRMALIGDILLHALTAKTLAFVRTDLFLPDLFSFGLSHAPQMAFRLIPAAL</sequence>
<proteinExistence type="predicted"/>
<dbReference type="Pfam" id="PF17919">
    <property type="entry name" value="RT_RNaseH_2"/>
    <property type="match status" value="1"/>
</dbReference>
<organism evidence="2 3">
    <name type="scientific">Lepeophtheirus salmonis</name>
    <name type="common">Salmon louse</name>
    <name type="synonym">Caligus salmonis</name>
    <dbReference type="NCBI Taxonomy" id="72036"/>
    <lineage>
        <taxon>Eukaryota</taxon>
        <taxon>Metazoa</taxon>
        <taxon>Ecdysozoa</taxon>
        <taxon>Arthropoda</taxon>
        <taxon>Crustacea</taxon>
        <taxon>Multicrustacea</taxon>
        <taxon>Hexanauplia</taxon>
        <taxon>Copepoda</taxon>
        <taxon>Siphonostomatoida</taxon>
        <taxon>Caligidae</taxon>
        <taxon>Lepeophtheirus</taxon>
    </lineage>
</organism>
<reference evidence="2" key="1">
    <citation type="submission" date="2021-02" db="EMBL/GenBank/DDBJ databases">
        <authorList>
            <person name="Bekaert M."/>
        </authorList>
    </citation>
    <scope>NUCLEOTIDE SEQUENCE</scope>
    <source>
        <strain evidence="2">IoA-00</strain>
    </source>
</reference>
<accession>A0A7R8CBK2</accession>
<protein>
    <submittedName>
        <fullName evidence="2">(salmon louse) hypothetical protein</fullName>
    </submittedName>
</protein>
<evidence type="ECO:0000313" key="3">
    <source>
        <dbReference type="Proteomes" id="UP000675881"/>
    </source>
</evidence>